<dbReference type="PANTHER" id="PTHR10039:SF16">
    <property type="entry name" value="GPI INOSITOL-DEACYLASE"/>
    <property type="match status" value="1"/>
</dbReference>
<name>Q2GND6_CHAGB</name>
<dbReference type="RefSeq" id="XP_001228445.1">
    <property type="nucleotide sequence ID" value="XM_001228444.1"/>
</dbReference>
<reference evidence="3" key="1">
    <citation type="journal article" date="2015" name="Genome Announc.">
        <title>Draft genome sequence of the cellulolytic fungus Chaetomium globosum.</title>
        <authorList>
            <person name="Cuomo C.A."/>
            <person name="Untereiner W.A."/>
            <person name="Ma L.-J."/>
            <person name="Grabherr M."/>
            <person name="Birren B.W."/>
        </authorList>
    </citation>
    <scope>NUCLEOTIDE SEQUENCE [LARGE SCALE GENOMIC DNA]</scope>
    <source>
        <strain evidence="3">ATCC 6205 / CBS 148.51 / DSM 1962 / NBRC 6347 / NRRL 1970</strain>
    </source>
</reference>
<dbReference type="GeneID" id="4396904"/>
<dbReference type="PANTHER" id="PTHR10039">
    <property type="entry name" value="AMELOGENIN"/>
    <property type="match status" value="1"/>
</dbReference>
<dbReference type="AlphaFoldDB" id="Q2GND6"/>
<organism evidence="2 3">
    <name type="scientific">Chaetomium globosum (strain ATCC 6205 / CBS 148.51 / DSM 1962 / NBRC 6347 / NRRL 1970)</name>
    <name type="common">Soil fungus</name>
    <dbReference type="NCBI Taxonomy" id="306901"/>
    <lineage>
        <taxon>Eukaryota</taxon>
        <taxon>Fungi</taxon>
        <taxon>Dikarya</taxon>
        <taxon>Ascomycota</taxon>
        <taxon>Pezizomycotina</taxon>
        <taxon>Sordariomycetes</taxon>
        <taxon>Sordariomycetidae</taxon>
        <taxon>Sordariales</taxon>
        <taxon>Chaetomiaceae</taxon>
        <taxon>Chaetomium</taxon>
    </lineage>
</organism>
<evidence type="ECO:0000313" key="3">
    <source>
        <dbReference type="Proteomes" id="UP000001056"/>
    </source>
</evidence>
<gene>
    <name evidence="2" type="ORF">CHGG_10518</name>
</gene>
<keyword evidence="3" id="KW-1185">Reference proteome</keyword>
<dbReference type="VEuPathDB" id="FungiDB:CHGG_10518"/>
<evidence type="ECO:0000313" key="2">
    <source>
        <dbReference type="EMBL" id="EAQ84114.1"/>
    </source>
</evidence>
<dbReference type="eggNOG" id="KOG2029">
    <property type="taxonomic scope" value="Eukaryota"/>
</dbReference>
<dbReference type="HOGENOM" id="CLU_719610_0_0_1"/>
<dbReference type="EMBL" id="CH408035">
    <property type="protein sequence ID" value="EAQ84114.1"/>
    <property type="molecule type" value="Genomic_DNA"/>
</dbReference>
<dbReference type="InParanoid" id="Q2GND6"/>
<sequence length="384" mass="42047">MAPPNVIPSVPDAGAALQGTPKTDKSHLRLINSIIASPSVELAKCIFSWAVSAPRPLSIHELAEAVKLDIGQTLTAPLSEQLEKITAQLITVDSQSRVHIVDETVSDFLTQPREDGKRWIDRPTADSRIAEICLEILGGDDFTPSKRQSGGVSNGSNKYASPLSAYAAAHFAHHLAHSSPAVGSHLARLDRFFRTNVLTWIERLAEWGDLAGVLRAARGIETYLRQRKNSCTATAIEAAQIDRAEFCVTEIDRLIALFHAALLAMPSSVHLLLPPLCPLDSIIRKNFGTSTEGLRIVGRLDQDWGDRLTCYLLPGKALSVACCDRVVSIGVSNNDIELYSTNTFEFDGALPNRRNATGSWPFDSTSSFFGRMRSGDCWELWDVR</sequence>
<dbReference type="InterPro" id="IPR054471">
    <property type="entry name" value="GPIID_WHD"/>
</dbReference>
<evidence type="ECO:0000259" key="1">
    <source>
        <dbReference type="Pfam" id="PF22939"/>
    </source>
</evidence>
<dbReference type="STRING" id="306901.Q2GND6"/>
<accession>Q2GND6</accession>
<feature type="domain" description="GPI inositol-deacylase winged helix" evidence="1">
    <location>
        <begin position="40"/>
        <end position="111"/>
    </location>
</feature>
<protein>
    <recommendedName>
        <fullName evidence="1">GPI inositol-deacylase winged helix domain-containing protein</fullName>
    </recommendedName>
</protein>
<dbReference type="Pfam" id="PF22939">
    <property type="entry name" value="WHD_GPIID"/>
    <property type="match status" value="1"/>
</dbReference>
<proteinExistence type="predicted"/>
<dbReference type="Proteomes" id="UP000001056">
    <property type="component" value="Unassembled WGS sequence"/>
</dbReference>
<dbReference type="OrthoDB" id="7464126at2759"/>